<dbReference type="GO" id="GO:0044666">
    <property type="term" value="C:MLL3/4 complex"/>
    <property type="evidence" value="ECO:0007669"/>
    <property type="project" value="TreeGrafter"/>
</dbReference>
<dbReference type="GO" id="GO:0030331">
    <property type="term" value="F:nuclear estrogen receptor binding"/>
    <property type="evidence" value="ECO:0007669"/>
    <property type="project" value="TreeGrafter"/>
</dbReference>
<dbReference type="Proteomes" id="UP001142055">
    <property type="component" value="Chromosome 2"/>
</dbReference>
<feature type="region of interest" description="Disordered" evidence="1">
    <location>
        <begin position="67"/>
        <end position="94"/>
    </location>
</feature>
<feature type="compositionally biased region" description="Acidic residues" evidence="1">
    <location>
        <begin position="81"/>
        <end position="90"/>
    </location>
</feature>
<proteinExistence type="predicted"/>
<evidence type="ECO:0000256" key="1">
    <source>
        <dbReference type="SAM" id="MobiDB-lite"/>
    </source>
</evidence>
<dbReference type="InterPro" id="IPR028213">
    <property type="entry name" value="PA1"/>
</dbReference>
<reference evidence="2" key="1">
    <citation type="submission" date="2022-12" db="EMBL/GenBank/DDBJ databases">
        <title>Genome assemblies of Blomia tropicalis.</title>
        <authorList>
            <person name="Cui Y."/>
        </authorList>
    </citation>
    <scope>NUCLEOTIDE SEQUENCE</scope>
    <source>
        <tissue evidence="2">Adult mites</tissue>
    </source>
</reference>
<dbReference type="PANTHER" id="PTHR28467:SF1">
    <property type="entry name" value="PAXIP1-ASSOCIATED GLUTAMATE-RICH PROTEIN 1"/>
    <property type="match status" value="1"/>
</dbReference>
<name>A0A9Q0RMS2_BLOTA</name>
<protein>
    <submittedName>
        <fullName evidence="2">Uncharacterized protein</fullName>
    </submittedName>
</protein>
<gene>
    <name evidence="2" type="ORF">RDWZM_005823</name>
</gene>
<organism evidence="2 3">
    <name type="scientific">Blomia tropicalis</name>
    <name type="common">Mite</name>
    <dbReference type="NCBI Taxonomy" id="40697"/>
    <lineage>
        <taxon>Eukaryota</taxon>
        <taxon>Metazoa</taxon>
        <taxon>Ecdysozoa</taxon>
        <taxon>Arthropoda</taxon>
        <taxon>Chelicerata</taxon>
        <taxon>Arachnida</taxon>
        <taxon>Acari</taxon>
        <taxon>Acariformes</taxon>
        <taxon>Sarcoptiformes</taxon>
        <taxon>Astigmata</taxon>
        <taxon>Glycyphagoidea</taxon>
        <taxon>Echimyopodidae</taxon>
        <taxon>Blomia</taxon>
    </lineage>
</organism>
<sequence>MSQAVQDDSNWVVECSDEEDYFEPNIEYRTVNGIRVWEPSGEDIVRLYEEIEANGYNKLEWQCPGRISPSQLNQDNVVNDQSDETEINDDVNDKKDKSKFDFDIDFDDDDDQFNASSARVPKRAPIVKKSHIDLSQVMSNIKKYQMIDHKTNVTKTNQVNNNVSSQLPQTLSSTSEEIFQSTSDINEIDSVAETNSTTNVSEVKSEHEFNFDENDITV</sequence>
<evidence type="ECO:0000313" key="3">
    <source>
        <dbReference type="Proteomes" id="UP001142055"/>
    </source>
</evidence>
<dbReference type="Pfam" id="PF15364">
    <property type="entry name" value="PAXIP1_C"/>
    <property type="match status" value="1"/>
</dbReference>
<dbReference type="GO" id="GO:0033148">
    <property type="term" value="P:positive regulation of intracellular estrogen receptor signaling pathway"/>
    <property type="evidence" value="ECO:0007669"/>
    <property type="project" value="TreeGrafter"/>
</dbReference>
<accession>A0A9Q0RMS2</accession>
<dbReference type="OMA" id="SNDIWAN"/>
<feature type="compositionally biased region" description="Polar residues" evidence="1">
    <location>
        <begin position="68"/>
        <end position="80"/>
    </location>
</feature>
<comment type="caution">
    <text evidence="2">The sequence shown here is derived from an EMBL/GenBank/DDBJ whole genome shotgun (WGS) entry which is preliminary data.</text>
</comment>
<evidence type="ECO:0000313" key="2">
    <source>
        <dbReference type="EMBL" id="KAJ6220011.1"/>
    </source>
</evidence>
<keyword evidence="3" id="KW-1185">Reference proteome</keyword>
<dbReference type="AlphaFoldDB" id="A0A9Q0RMS2"/>
<dbReference type="PANTHER" id="PTHR28467">
    <property type="entry name" value="PAXIP1-ASSOCIATED GLUTAMATE-RICH PROTEIN 1"/>
    <property type="match status" value="1"/>
</dbReference>
<dbReference type="GO" id="GO:1902808">
    <property type="term" value="P:positive regulation of cell cycle G1/S phase transition"/>
    <property type="evidence" value="ECO:0007669"/>
    <property type="project" value="TreeGrafter"/>
</dbReference>
<dbReference type="EMBL" id="JAPWDV010000002">
    <property type="protein sequence ID" value="KAJ6220011.1"/>
    <property type="molecule type" value="Genomic_DNA"/>
</dbReference>